<dbReference type="Proteomes" id="UP000235786">
    <property type="component" value="Unassembled WGS sequence"/>
</dbReference>
<dbReference type="STRING" id="1149755.A0A2J6S4X5"/>
<feature type="domain" description="Clr5" evidence="2">
    <location>
        <begin position="57"/>
        <end position="107"/>
    </location>
</feature>
<organism evidence="3 4">
    <name type="scientific">Hyaloscypha variabilis (strain UAMH 11265 / GT02V1 / F)</name>
    <name type="common">Meliniomyces variabilis</name>
    <dbReference type="NCBI Taxonomy" id="1149755"/>
    <lineage>
        <taxon>Eukaryota</taxon>
        <taxon>Fungi</taxon>
        <taxon>Dikarya</taxon>
        <taxon>Ascomycota</taxon>
        <taxon>Pezizomycotina</taxon>
        <taxon>Leotiomycetes</taxon>
        <taxon>Helotiales</taxon>
        <taxon>Hyaloscyphaceae</taxon>
        <taxon>Hyaloscypha</taxon>
        <taxon>Hyaloscypha variabilis</taxon>
    </lineage>
</organism>
<reference evidence="3 4" key="1">
    <citation type="submission" date="2016-04" db="EMBL/GenBank/DDBJ databases">
        <title>A degradative enzymes factory behind the ericoid mycorrhizal symbiosis.</title>
        <authorList>
            <consortium name="DOE Joint Genome Institute"/>
            <person name="Martino E."/>
            <person name="Morin E."/>
            <person name="Grelet G."/>
            <person name="Kuo A."/>
            <person name="Kohler A."/>
            <person name="Daghino S."/>
            <person name="Barry K."/>
            <person name="Choi C."/>
            <person name="Cichocki N."/>
            <person name="Clum A."/>
            <person name="Copeland A."/>
            <person name="Hainaut M."/>
            <person name="Haridas S."/>
            <person name="Labutti K."/>
            <person name="Lindquist E."/>
            <person name="Lipzen A."/>
            <person name="Khouja H.-R."/>
            <person name="Murat C."/>
            <person name="Ohm R."/>
            <person name="Olson A."/>
            <person name="Spatafora J."/>
            <person name="Veneault-Fourrey C."/>
            <person name="Henrissat B."/>
            <person name="Grigoriev I."/>
            <person name="Martin F."/>
            <person name="Perotto S."/>
        </authorList>
    </citation>
    <scope>NUCLEOTIDE SEQUENCE [LARGE SCALE GENOMIC DNA]</scope>
    <source>
        <strain evidence="3 4">F</strain>
    </source>
</reference>
<dbReference type="Pfam" id="PF13374">
    <property type="entry name" value="TPR_10"/>
    <property type="match status" value="2"/>
</dbReference>
<gene>
    <name evidence="3" type="ORF">L207DRAFT_562898</name>
</gene>
<evidence type="ECO:0000313" key="4">
    <source>
        <dbReference type="Proteomes" id="UP000235786"/>
    </source>
</evidence>
<name>A0A2J6S4X5_HYAVF</name>
<keyword evidence="4" id="KW-1185">Reference proteome</keyword>
<dbReference type="PANTHER" id="PTHR46082">
    <property type="entry name" value="ATP/GTP-BINDING PROTEIN-RELATED"/>
    <property type="match status" value="1"/>
</dbReference>
<dbReference type="InterPro" id="IPR053137">
    <property type="entry name" value="NLR-like"/>
</dbReference>
<dbReference type="SUPFAM" id="SSF48452">
    <property type="entry name" value="TPR-like"/>
    <property type="match status" value="3"/>
</dbReference>
<dbReference type="InterPro" id="IPR019734">
    <property type="entry name" value="TPR_rpt"/>
</dbReference>
<dbReference type="Pfam" id="PF13424">
    <property type="entry name" value="TPR_12"/>
    <property type="match status" value="1"/>
</dbReference>
<proteinExistence type="predicted"/>
<dbReference type="EMBL" id="KZ613940">
    <property type="protein sequence ID" value="PMD45824.1"/>
    <property type="molecule type" value="Genomic_DNA"/>
</dbReference>
<dbReference type="Pfam" id="PF14420">
    <property type="entry name" value="Clr5"/>
    <property type="match status" value="1"/>
</dbReference>
<feature type="region of interest" description="Disordered" evidence="1">
    <location>
        <begin position="184"/>
        <end position="206"/>
    </location>
</feature>
<sequence length="759" mass="85544">MNRPPTSLSAVSPGTFLFLDQNHIIGGLDDPNVARTIDTRSEVDQRTLGSREATRLRWEELKPLIQRVYIDEDKPYPYLANLLRTEHRFETTKRQFSRKIVEWGFRKNVSGSERRVILQSLPDQDIPAILYAKDPRLKPEKVRSWRKRYRDDVDDESLHCDNAQKQSFPLPMTVSANQTNVEELGGVSSPDTLQGSLPAQSPEGSVSRTEVLTEDSWLINWSTVEVPRSPNLSRLFKALKIECSNPVPALSLEPGYLPDVPTCVSETDIKDLYNDGNKLLNSECSQLYSHGKSRVSQSLPVLPTNLNSQIAHPLLKDFAEAVFFGYCSSPLNELYCFSGGLPAATPAVTLSHRTTWTALASKEADFKSKVTKLAPQFGESHPSVIAAMESLSQTYYDRRKYAEAEEWDRKLLSFYANEIGQENLKTLDALQRLVDTLVAQGKFYEARSHNRNLFSAYIKIGHLGLPRIAHTLSNDALIAEELGHTDEAESLFRQVLQLWLDYCGPRDKRTLFSMTQLGYLLVLTKGPGGDLLLRIAVQLHLEGSTATDEEACRAMTNLSAAFWAQDSHEEGCQLAKNTLERFCPVLGDEHPDVMATKVALARNMAKGGDLEGSEKLFRELVATESRISSSIELHGLSNSKCGLARVLMLRGCYDEAIKWYWEVLHTRASAFGWDYRYTLRVCYDLGECYQLCNRYDDAISLYREVVRRLWMTNRVGDACRPDIDDLERCITMFQASSLEAKALLGNAALESGMDVRLDR</sequence>
<dbReference type="SMART" id="SM00028">
    <property type="entry name" value="TPR"/>
    <property type="match status" value="3"/>
</dbReference>
<feature type="compositionally biased region" description="Polar residues" evidence="1">
    <location>
        <begin position="189"/>
        <end position="206"/>
    </location>
</feature>
<evidence type="ECO:0000313" key="3">
    <source>
        <dbReference type="EMBL" id="PMD45824.1"/>
    </source>
</evidence>
<evidence type="ECO:0000259" key="2">
    <source>
        <dbReference type="Pfam" id="PF14420"/>
    </source>
</evidence>
<protein>
    <submittedName>
        <fullName evidence="3">TPR-like protein</fullName>
    </submittedName>
</protein>
<dbReference type="PANTHER" id="PTHR46082:SF11">
    <property type="entry name" value="AAA+ ATPASE DOMAIN-CONTAINING PROTEIN-RELATED"/>
    <property type="match status" value="1"/>
</dbReference>
<accession>A0A2J6S4X5</accession>
<dbReference type="AlphaFoldDB" id="A0A2J6S4X5"/>
<evidence type="ECO:0000256" key="1">
    <source>
        <dbReference type="SAM" id="MobiDB-lite"/>
    </source>
</evidence>
<dbReference type="Gene3D" id="1.25.40.10">
    <property type="entry name" value="Tetratricopeptide repeat domain"/>
    <property type="match status" value="2"/>
</dbReference>
<dbReference type="InterPro" id="IPR025676">
    <property type="entry name" value="Clr5_dom"/>
</dbReference>
<dbReference type="InterPro" id="IPR011990">
    <property type="entry name" value="TPR-like_helical_dom_sf"/>
</dbReference>
<dbReference type="OrthoDB" id="3521172at2759"/>